<dbReference type="AlphaFoldDB" id="A0A0F5PKS0"/>
<dbReference type="InterPro" id="IPR035205">
    <property type="entry name" value="DUF5320"/>
</dbReference>
<dbReference type="EMBL" id="ABXP02000103">
    <property type="protein sequence ID" value="KKC29228.1"/>
    <property type="molecule type" value="Genomic_DNA"/>
</dbReference>
<reference evidence="1 2" key="2">
    <citation type="journal article" date="2015" name="BMC Genomics">
        <title>Analysis of three genomes within the thermophilic bacterial species Caldanaerobacter subterraneus with a focus on carbon monoxide dehydrogenase evolution and hydrolase diversity.</title>
        <authorList>
            <person name="Sant'Anna F.H."/>
            <person name="Lebedinsky A.V."/>
            <person name="Sokolova T.G."/>
            <person name="Robb F.T."/>
            <person name="Gonzalez J.M."/>
        </authorList>
    </citation>
    <scope>NUCLEOTIDE SEQUENCE [LARGE SCALE GENOMIC DNA]</scope>
    <source>
        <strain evidence="1 2">DSM 12653</strain>
    </source>
</reference>
<comment type="caution">
    <text evidence="1">The sequence shown here is derived from an EMBL/GenBank/DDBJ whole genome shotgun (WGS) entry which is preliminary data.</text>
</comment>
<accession>A0A0F5PKS0</accession>
<gene>
    <name evidence="1" type="ORF">CDSM653_01758</name>
</gene>
<dbReference type="Proteomes" id="UP000010146">
    <property type="component" value="Unassembled WGS sequence"/>
</dbReference>
<reference evidence="1 2" key="1">
    <citation type="submission" date="2008-07" db="EMBL/GenBank/DDBJ databases">
        <authorList>
            <person name="Gonzalez J."/>
            <person name="Sokolova T."/>
            <person name="Ferriera S."/>
            <person name="Johnson J."/>
            <person name="Kravitz S."/>
            <person name="Beeson K."/>
            <person name="Sutton G."/>
            <person name="Rogers Y.-H."/>
            <person name="Friedman R."/>
            <person name="Frazier M."/>
            <person name="Venter J.C."/>
        </authorList>
    </citation>
    <scope>NUCLEOTIDE SEQUENCE [LARGE SCALE GENOMIC DNA]</scope>
    <source>
        <strain evidence="1 2">DSM 12653</strain>
    </source>
</reference>
<reference evidence="2" key="3">
    <citation type="submission" date="2015-02" db="EMBL/GenBank/DDBJ databases">
        <title>Genome analysis of three genomes within the thermophilic hydrogenogenic bacterial species Caldanaerobacter subterraneus.</title>
        <authorList>
            <person name="Sant'Anna F.H."/>
            <person name="Lebedinsky A."/>
            <person name="Sokolova T."/>
            <person name="Robb F.T."/>
            <person name="Gonzalez J.M."/>
        </authorList>
    </citation>
    <scope>NUCLEOTIDE SEQUENCE [LARGE SCALE GENOMIC DNA]</scope>
    <source>
        <strain evidence="2">DSM 12653</strain>
    </source>
</reference>
<evidence type="ECO:0008006" key="3">
    <source>
        <dbReference type="Google" id="ProtNLM"/>
    </source>
</evidence>
<organism evidence="1 2">
    <name type="scientific">Caldanaerobacter subterraneus subsp. pacificus DSM 12653</name>
    <dbReference type="NCBI Taxonomy" id="391606"/>
    <lineage>
        <taxon>Bacteria</taxon>
        <taxon>Bacillati</taxon>
        <taxon>Bacillota</taxon>
        <taxon>Clostridia</taxon>
        <taxon>Thermoanaerobacterales</taxon>
        <taxon>Thermoanaerobacteraceae</taxon>
        <taxon>Caldanaerobacter</taxon>
    </lineage>
</organism>
<name>A0A0F5PKS0_9THEO</name>
<dbReference type="Pfam" id="PF17253">
    <property type="entry name" value="DUF5320"/>
    <property type="match status" value="1"/>
</dbReference>
<proteinExistence type="predicted"/>
<evidence type="ECO:0000313" key="2">
    <source>
        <dbReference type="Proteomes" id="UP000010146"/>
    </source>
</evidence>
<sequence length="131" mass="14835">MTNIKGGIGMPRGDGTGPLGLGPRTGRGLGYCAGYNVPGYLNPIGAYWGWWGRGPGWGRGRGFRWMYYLTGLPGWARGWYGYVPPANVPYNPYNVNEKDILNAEAKYLEDQLKYIRERLDQLERKEDKKED</sequence>
<evidence type="ECO:0000313" key="1">
    <source>
        <dbReference type="EMBL" id="KKC29228.1"/>
    </source>
</evidence>
<protein>
    <recommendedName>
        <fullName evidence="3">DUF5320 domain-containing protein</fullName>
    </recommendedName>
</protein>